<dbReference type="SMART" id="SM00530">
    <property type="entry name" value="HTH_XRE"/>
    <property type="match status" value="1"/>
</dbReference>
<dbReference type="Gene3D" id="1.10.260.40">
    <property type="entry name" value="lambda repressor-like DNA-binding domains"/>
    <property type="match status" value="1"/>
</dbReference>
<dbReference type="InParanoid" id="A0A1C4Y9X6"/>
<dbReference type="InterPro" id="IPR001387">
    <property type="entry name" value="Cro/C1-type_HTH"/>
</dbReference>
<dbReference type="AlphaFoldDB" id="A0A1C4Y9X6"/>
<sequence length="408" mass="43697">MSVPPPRDNRRELPIGRRIAQLRTRRGMNQQVFADRVGRSKSWVDKVERGVRRLDRLPMIEAVAAALGVTPAVLLGRSARRAPAAGGTAAAVEAVREALADHDAPAGRDWPPTVTELDRQLRYAETAYRHAHHRQTLRVLPGLLTATRHAHRTASTLADPLLVRVHRLAAQTLVKLGDPHLAWLAADRAMTAAAGDPRRAGHAAVALAQALRALDRPRLALLVATAAVRPLDLAPHRELPADDLALTGTLLVEAAIAAATCGDTTTCQEYADRAHHLAVTHEARGHHDDDGFAPVTVDLARALAAARLGDHPTAVALHHLATRDNGWPGLPAEHRAAHLIDMARAHLDTGDHPAAGRALLTADRIAPAEVRLQPVAHTLLTTLVGTGRTPADLTRLAATIGLTRPPRD</sequence>
<dbReference type="GO" id="GO:0003677">
    <property type="term" value="F:DNA binding"/>
    <property type="evidence" value="ECO:0007669"/>
    <property type="project" value="InterPro"/>
</dbReference>
<protein>
    <submittedName>
        <fullName evidence="2">Transcriptional regulator, contains XRE-family HTH domain</fullName>
    </submittedName>
</protein>
<evidence type="ECO:0000259" key="1">
    <source>
        <dbReference type="PROSITE" id="PS50943"/>
    </source>
</evidence>
<reference evidence="3" key="1">
    <citation type="submission" date="2016-06" db="EMBL/GenBank/DDBJ databases">
        <authorList>
            <person name="Varghese N."/>
            <person name="Submissions Spin"/>
        </authorList>
    </citation>
    <scope>NUCLEOTIDE SEQUENCE [LARGE SCALE GENOMIC DNA]</scope>
    <source>
        <strain evidence="3">DSM 43816</strain>
    </source>
</reference>
<dbReference type="EMBL" id="LT607413">
    <property type="protein sequence ID" value="SCF17514.1"/>
    <property type="molecule type" value="Genomic_DNA"/>
</dbReference>
<gene>
    <name evidence="2" type="ORF">GA0070618_3729</name>
</gene>
<dbReference type="CDD" id="cd00093">
    <property type="entry name" value="HTH_XRE"/>
    <property type="match status" value="1"/>
</dbReference>
<dbReference type="Pfam" id="PF13560">
    <property type="entry name" value="HTH_31"/>
    <property type="match status" value="1"/>
</dbReference>
<dbReference type="Proteomes" id="UP000198253">
    <property type="component" value="Chromosome I"/>
</dbReference>
<keyword evidence="3" id="KW-1185">Reference proteome</keyword>
<name>A0A1C4Y9X6_MICEC</name>
<evidence type="ECO:0000313" key="2">
    <source>
        <dbReference type="EMBL" id="SCF17514.1"/>
    </source>
</evidence>
<feature type="domain" description="HTH cro/C1-type" evidence="1">
    <location>
        <begin position="19"/>
        <end position="74"/>
    </location>
</feature>
<dbReference type="SUPFAM" id="SSF47413">
    <property type="entry name" value="lambda repressor-like DNA-binding domains"/>
    <property type="match status" value="1"/>
</dbReference>
<dbReference type="RefSeq" id="WP_231931362.1">
    <property type="nucleotide sequence ID" value="NZ_LT607413.1"/>
</dbReference>
<proteinExistence type="predicted"/>
<accession>A0A1C4Y9X6</accession>
<dbReference type="PROSITE" id="PS50943">
    <property type="entry name" value="HTH_CROC1"/>
    <property type="match status" value="1"/>
</dbReference>
<organism evidence="2 3">
    <name type="scientific">Micromonospora echinospora</name>
    <name type="common">Micromonospora purpurea</name>
    <dbReference type="NCBI Taxonomy" id="1877"/>
    <lineage>
        <taxon>Bacteria</taxon>
        <taxon>Bacillati</taxon>
        <taxon>Actinomycetota</taxon>
        <taxon>Actinomycetes</taxon>
        <taxon>Micromonosporales</taxon>
        <taxon>Micromonosporaceae</taxon>
        <taxon>Micromonospora</taxon>
    </lineage>
</organism>
<evidence type="ECO:0000313" key="3">
    <source>
        <dbReference type="Proteomes" id="UP000198253"/>
    </source>
</evidence>
<dbReference type="InterPro" id="IPR010982">
    <property type="entry name" value="Lambda_DNA-bd_dom_sf"/>
</dbReference>